<dbReference type="GO" id="GO:0016705">
    <property type="term" value="F:oxidoreductase activity, acting on paired donors, with incorporation or reduction of molecular oxygen"/>
    <property type="evidence" value="ECO:0007669"/>
    <property type="project" value="InterPro"/>
</dbReference>
<proteinExistence type="inferred from homology"/>
<accession>A0A974SAF6</accession>
<gene>
    <name evidence="7" type="ORF">JKL49_12385</name>
</gene>
<dbReference type="GO" id="GO:0005829">
    <property type="term" value="C:cytosol"/>
    <property type="evidence" value="ECO:0007669"/>
    <property type="project" value="TreeGrafter"/>
</dbReference>
<evidence type="ECO:0000313" key="7">
    <source>
        <dbReference type="EMBL" id="QQZ51678.1"/>
    </source>
</evidence>
<feature type="compositionally biased region" description="Polar residues" evidence="5">
    <location>
        <begin position="169"/>
        <end position="178"/>
    </location>
</feature>
<evidence type="ECO:0000256" key="4">
    <source>
        <dbReference type="ARBA" id="ARBA00023033"/>
    </source>
</evidence>
<keyword evidence="3" id="KW-0560">Oxidoreductase</keyword>
<feature type="region of interest" description="Disordered" evidence="5">
    <location>
        <begin position="116"/>
        <end position="181"/>
    </location>
</feature>
<protein>
    <submittedName>
        <fullName evidence="7">LLM class flavin-dependent oxidoreductase</fullName>
    </submittedName>
</protein>
<dbReference type="PANTHER" id="PTHR30137:SF16">
    <property type="entry name" value="BLL0895 PROTEIN"/>
    <property type="match status" value="1"/>
</dbReference>
<dbReference type="GO" id="GO:0004497">
    <property type="term" value="F:monooxygenase activity"/>
    <property type="evidence" value="ECO:0007669"/>
    <property type="project" value="UniProtKB-KW"/>
</dbReference>
<comment type="similarity">
    <text evidence="1">Belongs to the bacterial luciferase oxidoreductase family.</text>
</comment>
<keyword evidence="2" id="KW-0285">Flavoprotein</keyword>
<dbReference type="EMBL" id="CP068570">
    <property type="protein sequence ID" value="QQZ51678.1"/>
    <property type="molecule type" value="Genomic_DNA"/>
</dbReference>
<evidence type="ECO:0000256" key="1">
    <source>
        <dbReference type="ARBA" id="ARBA00010426"/>
    </source>
</evidence>
<dbReference type="SUPFAM" id="SSF51679">
    <property type="entry name" value="Bacterial luciferase-like"/>
    <property type="match status" value="1"/>
</dbReference>
<evidence type="ECO:0000259" key="6">
    <source>
        <dbReference type="Pfam" id="PF00296"/>
    </source>
</evidence>
<evidence type="ECO:0000256" key="3">
    <source>
        <dbReference type="ARBA" id="ARBA00023002"/>
    </source>
</evidence>
<name>A0A974SAF6_9CAUL</name>
<keyword evidence="4" id="KW-0503">Monooxygenase</keyword>
<feature type="domain" description="Luciferase-like" evidence="6">
    <location>
        <begin position="2"/>
        <end position="119"/>
    </location>
</feature>
<dbReference type="PANTHER" id="PTHR30137">
    <property type="entry name" value="LUCIFERASE-LIKE MONOOXYGENASE"/>
    <property type="match status" value="1"/>
</dbReference>
<reference evidence="7" key="1">
    <citation type="submission" date="2021-01" db="EMBL/GenBank/DDBJ databases">
        <title>Genome sequence of Phenylobacterium sp. 20VBR1 isolated from a valley glaceir, Ny-Alesund, Svalbard.</title>
        <authorList>
            <person name="Thomas F.A."/>
            <person name="Krishnan K.P."/>
            <person name="Sinha R.K."/>
        </authorList>
    </citation>
    <scope>NUCLEOTIDE SEQUENCE</scope>
    <source>
        <strain evidence="7">20VBR1</strain>
    </source>
</reference>
<feature type="compositionally biased region" description="Low complexity" evidence="5">
    <location>
        <begin position="149"/>
        <end position="167"/>
    </location>
</feature>
<dbReference type="Gene3D" id="3.20.20.30">
    <property type="entry name" value="Luciferase-like domain"/>
    <property type="match status" value="1"/>
</dbReference>
<evidence type="ECO:0000256" key="2">
    <source>
        <dbReference type="ARBA" id="ARBA00022630"/>
    </source>
</evidence>
<dbReference type="InterPro" id="IPR036661">
    <property type="entry name" value="Luciferase-like_sf"/>
</dbReference>
<dbReference type="InterPro" id="IPR050766">
    <property type="entry name" value="Bact_Lucif_Oxidored"/>
</dbReference>
<evidence type="ECO:0000256" key="5">
    <source>
        <dbReference type="SAM" id="MobiDB-lite"/>
    </source>
</evidence>
<dbReference type="InterPro" id="IPR011251">
    <property type="entry name" value="Luciferase-like_dom"/>
</dbReference>
<dbReference type="Pfam" id="PF00296">
    <property type="entry name" value="Bac_luciferase"/>
    <property type="match status" value="1"/>
</dbReference>
<sequence length="216" mass="23652">MMLADRINQLDHMTRGRVMFGAGPGALSSDAFMMGIPVAKQRDRMDEALDVLVRLLRGEEVSHESDWFSLVNARLQMTPYSRPSVEIAVASQVSPTGARAAGKHGWACCPWAPPPPPASTRWPPTGASPRTWRSSTARPWTATPGGSWARCTSPRPRTRPSNRSASAWRSGSITSARSPTCRWCPTTSPAIPWRPIWPSALPWWARPTRPSPASSS</sequence>
<dbReference type="AlphaFoldDB" id="A0A974SAF6"/>
<organism evidence="7">
    <name type="scientific">Phenylobacterium glaciei</name>
    <dbReference type="NCBI Taxonomy" id="2803784"/>
    <lineage>
        <taxon>Bacteria</taxon>
        <taxon>Pseudomonadati</taxon>
        <taxon>Pseudomonadota</taxon>
        <taxon>Alphaproteobacteria</taxon>
        <taxon>Caulobacterales</taxon>
        <taxon>Caulobacteraceae</taxon>
        <taxon>Phenylobacterium</taxon>
    </lineage>
</organism>